<reference evidence="5" key="1">
    <citation type="submission" date="2017-02" db="UniProtKB">
        <authorList>
            <consortium name="WormBaseParasite"/>
        </authorList>
    </citation>
    <scope>IDENTIFICATION</scope>
</reference>
<protein>
    <submittedName>
        <fullName evidence="5">BPTI/Kunitz inhibitor domain-containing protein</fullName>
    </submittedName>
</protein>
<dbReference type="InterPro" id="IPR002223">
    <property type="entry name" value="Kunitz_BPTI"/>
</dbReference>
<dbReference type="OrthoDB" id="6132182at2759"/>
<dbReference type="SUPFAM" id="SSF57362">
    <property type="entry name" value="BPTI-like"/>
    <property type="match status" value="1"/>
</dbReference>
<dbReference type="InterPro" id="IPR050098">
    <property type="entry name" value="TFPI/VKTCI-like"/>
</dbReference>
<dbReference type="PANTHER" id="PTHR10083:SF374">
    <property type="entry name" value="BPTI_KUNITZ INHIBITOR DOMAIN-CONTAINING PROTEIN"/>
    <property type="match status" value="1"/>
</dbReference>
<dbReference type="PROSITE" id="PS00280">
    <property type="entry name" value="BPTI_KUNITZ_1"/>
    <property type="match status" value="1"/>
</dbReference>
<dbReference type="Proteomes" id="UP000282613">
    <property type="component" value="Unassembled WGS sequence"/>
</dbReference>
<feature type="domain" description="BPTI/Kunitz inhibitor" evidence="2">
    <location>
        <begin position="81"/>
        <end position="131"/>
    </location>
</feature>
<organism evidence="5">
    <name type="scientific">Taenia asiatica</name>
    <name type="common">Asian tapeworm</name>
    <dbReference type="NCBI Taxonomy" id="60517"/>
    <lineage>
        <taxon>Eukaryota</taxon>
        <taxon>Metazoa</taxon>
        <taxon>Spiralia</taxon>
        <taxon>Lophotrochozoa</taxon>
        <taxon>Platyhelminthes</taxon>
        <taxon>Cestoda</taxon>
        <taxon>Eucestoda</taxon>
        <taxon>Cyclophyllidea</taxon>
        <taxon>Taeniidae</taxon>
        <taxon>Taenia</taxon>
    </lineage>
</organism>
<accession>A0A0R3VYV6</accession>
<dbReference type="GO" id="GO:0004867">
    <property type="term" value="F:serine-type endopeptidase inhibitor activity"/>
    <property type="evidence" value="ECO:0007669"/>
    <property type="project" value="InterPro"/>
</dbReference>
<dbReference type="PRINTS" id="PR00759">
    <property type="entry name" value="BASICPTASE"/>
</dbReference>
<dbReference type="AlphaFoldDB" id="A0A0R3VYV6"/>
<sequence>MAEVRSADQNKGSCGLPMEAACNRSIGRCESFYYSSCQGSCRDVRCGANAYCTNGRCFCQQGYEGDPQIECRPSYQGEDVCSLPTVVGSCSGSIQRYTYNRSTGRCEAFYYSGCHGNANNFENLEDCQRQCESSYPQGESHDLTMEGVFEPS</sequence>
<evidence type="ECO:0000313" key="5">
    <source>
        <dbReference type="WBParaSite" id="TASK_0000260001-mRNA-1"/>
    </source>
</evidence>
<reference evidence="3 4" key="2">
    <citation type="submission" date="2018-11" db="EMBL/GenBank/DDBJ databases">
        <authorList>
            <consortium name="Pathogen Informatics"/>
        </authorList>
    </citation>
    <scope>NUCLEOTIDE SEQUENCE [LARGE SCALE GENOMIC DNA]</scope>
</reference>
<dbReference type="Gene3D" id="4.10.410.10">
    <property type="entry name" value="Pancreatic trypsin inhibitor Kunitz domain"/>
    <property type="match status" value="1"/>
</dbReference>
<evidence type="ECO:0000256" key="1">
    <source>
        <dbReference type="ARBA" id="ARBA00023157"/>
    </source>
</evidence>
<dbReference type="Pfam" id="PF00014">
    <property type="entry name" value="Kunitz_BPTI"/>
    <property type="match status" value="1"/>
</dbReference>
<dbReference type="EMBL" id="UYRS01002165">
    <property type="protein sequence ID" value="VDK25625.1"/>
    <property type="molecule type" value="Genomic_DNA"/>
</dbReference>
<gene>
    <name evidence="3" type="ORF">TASK_LOCUS2602</name>
</gene>
<evidence type="ECO:0000259" key="2">
    <source>
        <dbReference type="PROSITE" id="PS50279"/>
    </source>
</evidence>
<evidence type="ECO:0000313" key="4">
    <source>
        <dbReference type="Proteomes" id="UP000282613"/>
    </source>
</evidence>
<evidence type="ECO:0000313" key="3">
    <source>
        <dbReference type="EMBL" id="VDK25625.1"/>
    </source>
</evidence>
<dbReference type="CDD" id="cd00109">
    <property type="entry name" value="Kunitz-type"/>
    <property type="match status" value="1"/>
</dbReference>
<dbReference type="GO" id="GO:0005615">
    <property type="term" value="C:extracellular space"/>
    <property type="evidence" value="ECO:0007669"/>
    <property type="project" value="TreeGrafter"/>
</dbReference>
<keyword evidence="1" id="KW-1015">Disulfide bond</keyword>
<proteinExistence type="predicted"/>
<dbReference type="STRING" id="60517.A0A0R3VYV6"/>
<keyword evidence="4" id="KW-1185">Reference proteome</keyword>
<dbReference type="PANTHER" id="PTHR10083">
    <property type="entry name" value="KUNITZ-TYPE PROTEASE INHIBITOR-RELATED"/>
    <property type="match status" value="1"/>
</dbReference>
<dbReference type="SMART" id="SM00131">
    <property type="entry name" value="KU"/>
    <property type="match status" value="1"/>
</dbReference>
<dbReference type="PROSITE" id="PS50279">
    <property type="entry name" value="BPTI_KUNITZ_2"/>
    <property type="match status" value="1"/>
</dbReference>
<dbReference type="InterPro" id="IPR020901">
    <property type="entry name" value="Prtase_inh_Kunz-CS"/>
</dbReference>
<dbReference type="InterPro" id="IPR036880">
    <property type="entry name" value="Kunitz_BPTI_sf"/>
</dbReference>
<dbReference type="WBParaSite" id="TASK_0000260001-mRNA-1">
    <property type="protein sequence ID" value="TASK_0000260001-mRNA-1"/>
    <property type="gene ID" value="TASK_0000260001"/>
</dbReference>
<name>A0A0R3VYV6_TAEAS</name>